<dbReference type="PANTHER" id="PTHR47901">
    <property type="entry name" value="CASPASE RECRUITMENT DOMAIN-CONTAINING PROTEIN 18"/>
    <property type="match status" value="1"/>
</dbReference>
<keyword evidence="5" id="KW-0788">Thiol protease</keyword>
<evidence type="ECO:0000259" key="10">
    <source>
        <dbReference type="PROSITE" id="PS50208"/>
    </source>
</evidence>
<evidence type="ECO:0000256" key="1">
    <source>
        <dbReference type="ARBA" id="ARBA00010134"/>
    </source>
</evidence>
<evidence type="ECO:0000256" key="7">
    <source>
        <dbReference type="RuleBase" id="RU003971"/>
    </source>
</evidence>
<dbReference type="EnsemblMetazoa" id="CapteT178431">
    <property type="protein sequence ID" value="CapteP178431"/>
    <property type="gene ID" value="CapteG178431"/>
</dbReference>
<keyword evidence="2" id="KW-0645">Protease</keyword>
<dbReference type="GO" id="GO:0006915">
    <property type="term" value="P:apoptotic process"/>
    <property type="evidence" value="ECO:0007669"/>
    <property type="project" value="UniProtKB-KW"/>
</dbReference>
<evidence type="ECO:0000256" key="3">
    <source>
        <dbReference type="ARBA" id="ARBA00022703"/>
    </source>
</evidence>
<evidence type="ECO:0000256" key="8">
    <source>
        <dbReference type="SAM" id="MobiDB-lite"/>
    </source>
</evidence>
<feature type="compositionally biased region" description="Polar residues" evidence="8">
    <location>
        <begin position="108"/>
        <end position="125"/>
    </location>
</feature>
<reference evidence="11 13" key="2">
    <citation type="journal article" date="2013" name="Nature">
        <title>Insights into bilaterian evolution from three spiralian genomes.</title>
        <authorList>
            <person name="Simakov O."/>
            <person name="Marletaz F."/>
            <person name="Cho S.J."/>
            <person name="Edsinger-Gonzales E."/>
            <person name="Havlak P."/>
            <person name="Hellsten U."/>
            <person name="Kuo D.H."/>
            <person name="Larsson T."/>
            <person name="Lv J."/>
            <person name="Arendt D."/>
            <person name="Savage R."/>
            <person name="Osoegawa K."/>
            <person name="de Jong P."/>
            <person name="Grimwood J."/>
            <person name="Chapman J.A."/>
            <person name="Shapiro H."/>
            <person name="Aerts A."/>
            <person name="Otillar R.P."/>
            <person name="Terry A.Y."/>
            <person name="Boore J.L."/>
            <person name="Grigoriev I.V."/>
            <person name="Lindberg D.R."/>
            <person name="Seaver E.C."/>
            <person name="Weisblat D.A."/>
            <person name="Putnam N.H."/>
            <person name="Rokhsar D.S."/>
        </authorList>
    </citation>
    <scope>NUCLEOTIDE SEQUENCE</scope>
    <source>
        <strain evidence="11 13">I ESC-2004</strain>
    </source>
</reference>
<keyword evidence="4" id="KW-0378">Hydrolase</keyword>
<feature type="domain" description="Caspase family p20" evidence="10">
    <location>
        <begin position="173"/>
        <end position="296"/>
    </location>
</feature>
<keyword evidence="13" id="KW-1185">Reference proteome</keyword>
<dbReference type="HOGENOM" id="CLU_058109_0_0_1"/>
<dbReference type="InterPro" id="IPR011600">
    <property type="entry name" value="Pept_C14_caspase"/>
</dbReference>
<comment type="similarity">
    <text evidence="1 7">Belongs to the peptidase C14A family.</text>
</comment>
<reference evidence="12" key="3">
    <citation type="submission" date="2015-06" db="UniProtKB">
        <authorList>
            <consortium name="EnsemblMetazoa"/>
        </authorList>
    </citation>
    <scope>IDENTIFICATION</scope>
</reference>
<dbReference type="SUPFAM" id="SSF47986">
    <property type="entry name" value="DEATH domain"/>
    <property type="match status" value="1"/>
</dbReference>
<dbReference type="PROSITE" id="PS50207">
    <property type="entry name" value="CASPASE_P10"/>
    <property type="match status" value="1"/>
</dbReference>
<dbReference type="OrthoDB" id="10004338at2759"/>
<feature type="region of interest" description="Disordered" evidence="8">
    <location>
        <begin position="93"/>
        <end position="129"/>
    </location>
</feature>
<dbReference type="InterPro" id="IPR002398">
    <property type="entry name" value="Pept_C14"/>
</dbReference>
<dbReference type="InterPro" id="IPR001309">
    <property type="entry name" value="Pept_C14_p20"/>
</dbReference>
<dbReference type="InterPro" id="IPR002138">
    <property type="entry name" value="Pept_C14_p10"/>
</dbReference>
<dbReference type="CDD" id="cd01671">
    <property type="entry name" value="CARD"/>
    <property type="match status" value="1"/>
</dbReference>
<proteinExistence type="inferred from homology"/>
<dbReference type="Pfam" id="PF00656">
    <property type="entry name" value="Peptidase_C14"/>
    <property type="match status" value="1"/>
</dbReference>
<evidence type="ECO:0000256" key="2">
    <source>
        <dbReference type="ARBA" id="ARBA00022670"/>
    </source>
</evidence>
<dbReference type="PANTHER" id="PTHR47901:SF8">
    <property type="entry name" value="CASPASE-3"/>
    <property type="match status" value="1"/>
</dbReference>
<evidence type="ECO:0000313" key="13">
    <source>
        <dbReference type="Proteomes" id="UP000014760"/>
    </source>
</evidence>
<feature type="domain" description="Caspase family p10" evidence="9">
    <location>
        <begin position="313"/>
        <end position="394"/>
    </location>
</feature>
<evidence type="ECO:0000313" key="12">
    <source>
        <dbReference type="EnsemblMetazoa" id="CapteP178431"/>
    </source>
</evidence>
<reference evidence="13" key="1">
    <citation type="submission" date="2012-12" db="EMBL/GenBank/DDBJ databases">
        <authorList>
            <person name="Hellsten U."/>
            <person name="Grimwood J."/>
            <person name="Chapman J.A."/>
            <person name="Shapiro H."/>
            <person name="Aerts A."/>
            <person name="Otillar R.P."/>
            <person name="Terry A.Y."/>
            <person name="Boore J.L."/>
            <person name="Simakov O."/>
            <person name="Marletaz F."/>
            <person name="Cho S.-J."/>
            <person name="Edsinger-Gonzales E."/>
            <person name="Havlak P."/>
            <person name="Kuo D.-H."/>
            <person name="Larsson T."/>
            <person name="Lv J."/>
            <person name="Arendt D."/>
            <person name="Savage R."/>
            <person name="Osoegawa K."/>
            <person name="de Jong P."/>
            <person name="Lindberg D.R."/>
            <person name="Seaver E.C."/>
            <person name="Weisblat D.A."/>
            <person name="Putnam N.H."/>
            <person name="Grigoriev I.V."/>
            <person name="Rokhsar D.S."/>
        </authorList>
    </citation>
    <scope>NUCLEOTIDE SEQUENCE</scope>
    <source>
        <strain evidence="13">I ESC-2004</strain>
    </source>
</reference>
<evidence type="ECO:0008006" key="14">
    <source>
        <dbReference type="Google" id="ProtNLM"/>
    </source>
</evidence>
<evidence type="ECO:0000313" key="11">
    <source>
        <dbReference type="EMBL" id="ELT89312.1"/>
    </source>
</evidence>
<gene>
    <name evidence="11" type="ORF">CAPTEDRAFT_178431</name>
</gene>
<dbReference type="Gene3D" id="3.40.50.1460">
    <property type="match status" value="1"/>
</dbReference>
<keyword evidence="3" id="KW-0053">Apoptosis</keyword>
<dbReference type="SUPFAM" id="SSF52129">
    <property type="entry name" value="Caspase-like"/>
    <property type="match status" value="1"/>
</dbReference>
<sequence length="398" mass="45616">MSEDLRPHRRIINDRNDVFATSICFKGKLWSKMREARIVTEIVEENIKYGKTPYEQKRELLDYLATRPKSDYNKFIQCLADDNQRDAAKEFALPGFEPKPPQPELSFGRSTQGQSAPYGIQQTPAEASGSIDAPDSLMDTTLVDGPIDVNVQMSSHRFYKDHKEKAYRMDRNPRGPALIVNVKKIKDRKTRDGTDVDRDNLIKLWDQLHFRTKALNDEDGLEAEEIKQHIKTFVNGVQAEDQACILCLLSHGNNFSILGTDNNEVLIDDIKKTFDENKHLEGKPKIIIIQSCRGRSIDLYETDAVSYRANSNDFIVGYATKFDYEALRAEGGSVYIRAIVQVFMNHARNKDIPSMLREVNRLVSAKKIDRVDGKHVKQSTEHHDQLRMDLYFFPGYIA</sequence>
<evidence type="ECO:0000256" key="5">
    <source>
        <dbReference type="ARBA" id="ARBA00022807"/>
    </source>
</evidence>
<dbReference type="OMA" id="TDMLICY"/>
<organism evidence="11">
    <name type="scientific">Capitella teleta</name>
    <name type="common">Polychaete worm</name>
    <dbReference type="NCBI Taxonomy" id="283909"/>
    <lineage>
        <taxon>Eukaryota</taxon>
        <taxon>Metazoa</taxon>
        <taxon>Spiralia</taxon>
        <taxon>Lophotrochozoa</taxon>
        <taxon>Annelida</taxon>
        <taxon>Polychaeta</taxon>
        <taxon>Sedentaria</taxon>
        <taxon>Scolecida</taxon>
        <taxon>Capitellidae</taxon>
        <taxon>Capitella</taxon>
    </lineage>
</organism>
<name>R7TCV6_CAPTE</name>
<evidence type="ECO:0000259" key="9">
    <source>
        <dbReference type="PROSITE" id="PS50207"/>
    </source>
</evidence>
<dbReference type="PROSITE" id="PS50208">
    <property type="entry name" value="CASPASE_P20"/>
    <property type="match status" value="1"/>
</dbReference>
<dbReference type="GO" id="GO:0006508">
    <property type="term" value="P:proteolysis"/>
    <property type="evidence" value="ECO:0007669"/>
    <property type="project" value="UniProtKB-KW"/>
</dbReference>
<dbReference type="PRINTS" id="PR00376">
    <property type="entry name" value="IL1BCENZYME"/>
</dbReference>
<dbReference type="EMBL" id="KB311417">
    <property type="protein sequence ID" value="ELT89312.1"/>
    <property type="molecule type" value="Genomic_DNA"/>
</dbReference>
<dbReference type="SMART" id="SM00115">
    <property type="entry name" value="CASc"/>
    <property type="match status" value="1"/>
</dbReference>
<dbReference type="AlphaFoldDB" id="R7TCV6"/>
<dbReference type="Gene3D" id="1.10.533.10">
    <property type="entry name" value="Death Domain, Fas"/>
    <property type="match status" value="1"/>
</dbReference>
<dbReference type="Gene3D" id="3.30.70.1470">
    <property type="entry name" value="Caspase-like"/>
    <property type="match status" value="1"/>
</dbReference>
<evidence type="ECO:0000256" key="6">
    <source>
        <dbReference type="ARBA" id="ARBA00023145"/>
    </source>
</evidence>
<dbReference type="InterPro" id="IPR015917">
    <property type="entry name" value="Pept_C14A"/>
</dbReference>
<dbReference type="STRING" id="283909.R7TCV6"/>
<dbReference type="GO" id="GO:0004197">
    <property type="term" value="F:cysteine-type endopeptidase activity"/>
    <property type="evidence" value="ECO:0007669"/>
    <property type="project" value="InterPro"/>
</dbReference>
<evidence type="ECO:0000256" key="4">
    <source>
        <dbReference type="ARBA" id="ARBA00022801"/>
    </source>
</evidence>
<dbReference type="Proteomes" id="UP000014760">
    <property type="component" value="Unassembled WGS sequence"/>
</dbReference>
<dbReference type="EMBL" id="AMQN01003278">
    <property type="status" value="NOT_ANNOTATED_CDS"/>
    <property type="molecule type" value="Genomic_DNA"/>
</dbReference>
<dbReference type="InterPro" id="IPR011029">
    <property type="entry name" value="DEATH-like_dom_sf"/>
</dbReference>
<accession>R7TCV6</accession>
<protein>
    <recommendedName>
        <fullName evidence="14">Caspase family p20 domain-containing protein</fullName>
    </recommendedName>
</protein>
<keyword evidence="6" id="KW-0865">Zymogen</keyword>
<dbReference type="InterPro" id="IPR029030">
    <property type="entry name" value="Caspase-like_dom_sf"/>
</dbReference>